<feature type="region of interest" description="Disordered" evidence="1">
    <location>
        <begin position="911"/>
        <end position="1019"/>
    </location>
</feature>
<feature type="compositionally biased region" description="Basic and acidic residues" evidence="1">
    <location>
        <begin position="245"/>
        <end position="267"/>
    </location>
</feature>
<evidence type="ECO:0000313" key="5">
    <source>
        <dbReference type="EMBL" id="KAK2149289.1"/>
    </source>
</evidence>
<feature type="compositionally biased region" description="Polar residues" evidence="1">
    <location>
        <begin position="1122"/>
        <end position="1137"/>
    </location>
</feature>
<feature type="region of interest" description="Disordered" evidence="1">
    <location>
        <begin position="1067"/>
        <end position="1190"/>
    </location>
</feature>
<dbReference type="SMART" id="SM00218">
    <property type="entry name" value="ZU5"/>
    <property type="match status" value="1"/>
</dbReference>
<dbReference type="Gene3D" id="2.30.42.10">
    <property type="match status" value="3"/>
</dbReference>
<keyword evidence="6" id="KW-1185">Reference proteome</keyword>
<evidence type="ECO:0000313" key="6">
    <source>
        <dbReference type="Proteomes" id="UP001208570"/>
    </source>
</evidence>
<feature type="compositionally biased region" description="Polar residues" evidence="1">
    <location>
        <begin position="1322"/>
        <end position="1339"/>
    </location>
</feature>
<feature type="region of interest" description="Disordered" evidence="1">
    <location>
        <begin position="1232"/>
        <end position="1427"/>
    </location>
</feature>
<gene>
    <name evidence="5" type="ORF">LSH36_457g04006</name>
</gene>
<dbReference type="SUPFAM" id="SSF50044">
    <property type="entry name" value="SH3-domain"/>
    <property type="match status" value="1"/>
</dbReference>
<feature type="domain" description="PDZ" evidence="3">
    <location>
        <begin position="141"/>
        <end position="219"/>
    </location>
</feature>
<dbReference type="InterPro" id="IPR036028">
    <property type="entry name" value="SH3-like_dom_sf"/>
</dbReference>
<dbReference type="Pfam" id="PF00625">
    <property type="entry name" value="Guanylate_kin"/>
    <property type="match status" value="1"/>
</dbReference>
<evidence type="ECO:0000259" key="3">
    <source>
        <dbReference type="PROSITE" id="PS50106"/>
    </source>
</evidence>
<accession>A0AAD9N011</accession>
<dbReference type="PANTHER" id="PTHR13865">
    <property type="entry name" value="TIGHT JUNCTION PROTEIN"/>
    <property type="match status" value="1"/>
</dbReference>
<reference evidence="5" key="1">
    <citation type="journal article" date="2023" name="Mol. Biol. Evol.">
        <title>Third-Generation Sequencing Reveals the Adaptive Role of the Epigenome in Three Deep-Sea Polychaetes.</title>
        <authorList>
            <person name="Perez M."/>
            <person name="Aroh O."/>
            <person name="Sun Y."/>
            <person name="Lan Y."/>
            <person name="Juniper S.K."/>
            <person name="Young C.R."/>
            <person name="Angers B."/>
            <person name="Qian P.Y."/>
        </authorList>
    </citation>
    <scope>NUCLEOTIDE SEQUENCE</scope>
    <source>
        <strain evidence="5">P08H-3</strain>
    </source>
</reference>
<dbReference type="Gene3D" id="2.60.220.30">
    <property type="match status" value="1"/>
</dbReference>
<dbReference type="SMART" id="SM00072">
    <property type="entry name" value="GuKc"/>
    <property type="match status" value="1"/>
</dbReference>
<dbReference type="SUPFAM" id="SSF50156">
    <property type="entry name" value="PDZ domain-like"/>
    <property type="match status" value="3"/>
</dbReference>
<dbReference type="InterPro" id="IPR008144">
    <property type="entry name" value="Guanylate_kin-like_dom"/>
</dbReference>
<feature type="domain" description="ZU5" evidence="4">
    <location>
        <begin position="1433"/>
        <end position="1570"/>
    </location>
</feature>
<dbReference type="InterPro" id="IPR027417">
    <property type="entry name" value="P-loop_NTPase"/>
</dbReference>
<dbReference type="Gene3D" id="3.40.50.300">
    <property type="entry name" value="P-loop containing nucleotide triphosphate hydrolases"/>
    <property type="match status" value="1"/>
</dbReference>
<dbReference type="PANTHER" id="PTHR13865:SF28">
    <property type="entry name" value="POLYCHAETOID, ISOFORM O"/>
    <property type="match status" value="1"/>
</dbReference>
<feature type="compositionally biased region" description="Polar residues" evidence="1">
    <location>
        <begin position="1148"/>
        <end position="1159"/>
    </location>
</feature>
<feature type="region of interest" description="Disordered" evidence="1">
    <location>
        <begin position="215"/>
        <end position="342"/>
    </location>
</feature>
<dbReference type="CDD" id="cd06727">
    <property type="entry name" value="PDZ1_ZO1-like"/>
    <property type="match status" value="1"/>
</dbReference>
<evidence type="ECO:0000256" key="1">
    <source>
        <dbReference type="SAM" id="MobiDB-lite"/>
    </source>
</evidence>
<dbReference type="GO" id="GO:0005923">
    <property type="term" value="C:bicellular tight junction"/>
    <property type="evidence" value="ECO:0007669"/>
    <property type="project" value="TreeGrafter"/>
</dbReference>
<evidence type="ECO:0000259" key="2">
    <source>
        <dbReference type="PROSITE" id="PS50052"/>
    </source>
</evidence>
<feature type="domain" description="PDZ" evidence="3">
    <location>
        <begin position="41"/>
        <end position="128"/>
    </location>
</feature>
<feature type="domain" description="PDZ" evidence="3">
    <location>
        <begin position="429"/>
        <end position="509"/>
    </location>
</feature>
<dbReference type="GO" id="GO:0005886">
    <property type="term" value="C:plasma membrane"/>
    <property type="evidence" value="ECO:0007669"/>
    <property type="project" value="TreeGrafter"/>
</dbReference>
<feature type="compositionally biased region" description="Polar residues" evidence="1">
    <location>
        <begin position="215"/>
        <end position="238"/>
    </location>
</feature>
<dbReference type="CDD" id="cd06728">
    <property type="entry name" value="PDZ2_ZO1-like_ds"/>
    <property type="match status" value="1"/>
</dbReference>
<dbReference type="EMBL" id="JAODUP010000457">
    <property type="protein sequence ID" value="KAK2149289.1"/>
    <property type="molecule type" value="Genomic_DNA"/>
</dbReference>
<dbReference type="Pfam" id="PF00595">
    <property type="entry name" value="PDZ"/>
    <property type="match status" value="3"/>
</dbReference>
<dbReference type="Gene3D" id="2.30.30.40">
    <property type="entry name" value="SH3 Domains"/>
    <property type="match status" value="1"/>
</dbReference>
<feature type="domain" description="Guanylate kinase-like" evidence="2">
    <location>
        <begin position="704"/>
        <end position="801"/>
    </location>
</feature>
<dbReference type="GO" id="GO:0098609">
    <property type="term" value="P:cell-cell adhesion"/>
    <property type="evidence" value="ECO:0007669"/>
    <property type="project" value="TreeGrafter"/>
</dbReference>
<feature type="compositionally biased region" description="Polar residues" evidence="1">
    <location>
        <begin position="1389"/>
        <end position="1425"/>
    </location>
</feature>
<feature type="compositionally biased region" description="Polar residues" evidence="1">
    <location>
        <begin position="866"/>
        <end position="878"/>
    </location>
</feature>
<evidence type="ECO:0000259" key="4">
    <source>
        <dbReference type="PROSITE" id="PS51145"/>
    </source>
</evidence>
<dbReference type="GO" id="GO:0050839">
    <property type="term" value="F:cell adhesion molecule binding"/>
    <property type="evidence" value="ECO:0007669"/>
    <property type="project" value="TreeGrafter"/>
</dbReference>
<feature type="compositionally biased region" description="Polar residues" evidence="1">
    <location>
        <begin position="1173"/>
        <end position="1188"/>
    </location>
</feature>
<dbReference type="PROSITE" id="PS50106">
    <property type="entry name" value="PDZ"/>
    <property type="match status" value="3"/>
</dbReference>
<dbReference type="GO" id="GO:0045216">
    <property type="term" value="P:cell-cell junction organization"/>
    <property type="evidence" value="ECO:0007669"/>
    <property type="project" value="TreeGrafter"/>
</dbReference>
<name>A0AAD9N011_9ANNE</name>
<dbReference type="InterPro" id="IPR036034">
    <property type="entry name" value="PDZ_sf"/>
</dbReference>
<feature type="compositionally biased region" description="Pro residues" evidence="1">
    <location>
        <begin position="1006"/>
        <end position="1016"/>
    </location>
</feature>
<organism evidence="5 6">
    <name type="scientific">Paralvinella palmiformis</name>
    <dbReference type="NCBI Taxonomy" id="53620"/>
    <lineage>
        <taxon>Eukaryota</taxon>
        <taxon>Metazoa</taxon>
        <taxon>Spiralia</taxon>
        <taxon>Lophotrochozoa</taxon>
        <taxon>Annelida</taxon>
        <taxon>Polychaeta</taxon>
        <taxon>Sedentaria</taxon>
        <taxon>Canalipalpata</taxon>
        <taxon>Terebellida</taxon>
        <taxon>Terebelliformia</taxon>
        <taxon>Alvinellidae</taxon>
        <taxon>Paralvinella</taxon>
    </lineage>
</organism>
<dbReference type="InterPro" id="IPR001478">
    <property type="entry name" value="PDZ"/>
</dbReference>
<dbReference type="PROSITE" id="PS50052">
    <property type="entry name" value="GUANYLATE_KINASE_2"/>
    <property type="match status" value="1"/>
</dbReference>
<proteinExistence type="predicted"/>
<feature type="compositionally biased region" description="Basic and acidic residues" evidence="1">
    <location>
        <begin position="1368"/>
        <end position="1383"/>
    </location>
</feature>
<dbReference type="InterPro" id="IPR008145">
    <property type="entry name" value="GK/Ca_channel_bsu"/>
</dbReference>
<dbReference type="PROSITE" id="PS51145">
    <property type="entry name" value="ZU5"/>
    <property type="match status" value="1"/>
</dbReference>
<feature type="compositionally biased region" description="Basic residues" evidence="1">
    <location>
        <begin position="986"/>
        <end position="997"/>
    </location>
</feature>
<dbReference type="Proteomes" id="UP001208570">
    <property type="component" value="Unassembled WGS sequence"/>
</dbReference>
<feature type="compositionally biased region" description="Basic and acidic residues" evidence="1">
    <location>
        <begin position="924"/>
        <end position="952"/>
    </location>
</feature>
<feature type="region of interest" description="Disordered" evidence="1">
    <location>
        <begin position="836"/>
        <end position="899"/>
    </location>
</feature>
<dbReference type="Pfam" id="PF00791">
    <property type="entry name" value="ZU5"/>
    <property type="match status" value="1"/>
</dbReference>
<dbReference type="SMART" id="SM00228">
    <property type="entry name" value="PDZ"/>
    <property type="match status" value="3"/>
</dbReference>
<sequence>MLELVCDTLSVPHCVNHAGASLPHCVSSDLGGEKLVWETHNVNLCRMPSFGFGIAVSGGRDNPHFANGDPSIAVSDVLKAGPAEGLLQINDRILSVNGISLENVDHATAISVLKDSGNTVDLVIRRKVILSSADEFEVPYKVTLNKKNKKQDFGIVLGCRLYVKEITANSLAAQEGDLKQGDTILKINNQPVESLSLLEAKKQIDKCKDKLQLVIKSSQRPKSLNTAPRSPASPQRTASPGHPTEYSHKPEAKDPNYRPSRSAERPNLRPLSFDQLDRPATPLLEGQNVNSEDGPPRPPIPNNIDQKDGPPRPPSPSPAGYQNKPLNYNPYGEPYYSDGESSLKRRIREPGSGINKLKQIFTHSRCFDPLFLAIAVHPSGDGVDDDDDDDDGHCKCICYFSMMIIVVVYLCVISQWYYEGGKLRSEPRFISFKKDEHGSVGICISGGNRSGIFVHRVAPNTPAEQQGLHEGDMILKVNDVDLRGKTREEALLQLTSLREQVNLLVMYRRDEYDQLMNSGGSGDLFHIRTHFHYSETEHNEMSFKPMDVFRVTNTLHKGIVGSWEVVKLSPHNNKESKKGIIPNKNRAEQLCLALNPDKENIPGDGKRGQGGSFFKKKTARRAKSLGKDHWDDIIFANPTSKFPVYEHVVIRDVPFVRPVVILGPLADVAIRKLVHDVPQRYMSPQLDSREDETRGKSTIIRLGAIREIRDRGKHAILDITPNAIDRLNFNQFSPIVVFLRPESKQAIKELRQKWARNSKKSYRKLYEHAVKLEKHFSYLFTHTIPLTNGLNWYRKLQETIDEAQRSPVWMSEIVPVEDNTRDDYLFPMGHRLSYASSPESDVDMRSRGLYDDDDEVPPAPRGQRLVRSSSDPSVNTMDSIPGIPPYPAPPGYRDMHDSVPYDRANYYRPYDIYDRPAPRPHHRGPPEAERRHRHPEDRYYPHYYSDPRDTYIHNRANIDPYATLTPSERLRGQQYDPGHRGDLAKAHRSPKDRHRRRSALDHLPSGGPPTGPPPAPHDNIYAYRMEAKPYNEPEYKSMYSDSGSDYMKYTSHPANKHDDSKLQEKFGSNLQSSTPEKVANKTDPYRYTRSSLNPYKTAPSEKTKMPDGKYLPKEQYPVGNINPATGYQHPSSTTRMQTVGEPHRAKSESNVYQQSKSSPRPQPAPGIAPYFKSQPNLDQSPDGSSRVEQQYEPVNKSSHTVVALHVCMFSSYHFVVPSPLSGSGSNYHILATSPPHSLESDADKGYESRTDSTYERPLPPERCELSSSRPGPPTAPKSYKYPDGFLNGCEPSTKHVPSASKPPPPPRSFSNQLYMDPGDLQVAQNTSKDTYSSRDSGLPSSLERKRPSSNAFESYKKLVTPGFYGSKKSNDVENDEVKDRDVSVPDGKSYNSAFESYKKSGSPQVQLSSVGNQQNLTPPDNTSTTEDGHTVVATARGVFDSNGGVLESKETGVSIIIPKGAIPEGVQQEIYFKVCQDNSILPPLDKDKGETLLSPLVMCGPHGLKFNQPVELRLPHCASLNPDSWSFALKSSGSPKGAPTQWQNMTLAGIDGVSQGRVGKNSVSVLVDHF</sequence>
<dbReference type="InterPro" id="IPR000906">
    <property type="entry name" value="ZU5_dom"/>
</dbReference>
<feature type="compositionally biased region" description="Basic and acidic residues" evidence="1">
    <location>
        <begin position="1238"/>
        <end position="1264"/>
    </location>
</feature>
<dbReference type="FunFam" id="2.30.42.10:FF:000029">
    <property type="entry name" value="tight junction protein ZO-1 isoform X1"/>
    <property type="match status" value="1"/>
</dbReference>
<comment type="caution">
    <text evidence="5">The sequence shown here is derived from an EMBL/GenBank/DDBJ whole genome shotgun (WGS) entry which is preliminary data.</text>
</comment>
<dbReference type="FunFam" id="2.60.220.30:FF:000004">
    <property type="entry name" value="tight junction protein ZO-1 isoform X1"/>
    <property type="match status" value="1"/>
</dbReference>
<dbReference type="SUPFAM" id="SSF52540">
    <property type="entry name" value="P-loop containing nucleoside triphosphate hydrolases"/>
    <property type="match status" value="1"/>
</dbReference>
<evidence type="ECO:0008006" key="7">
    <source>
        <dbReference type="Google" id="ProtNLM"/>
    </source>
</evidence>
<feature type="compositionally biased region" description="Basic and acidic residues" evidence="1">
    <location>
        <begin position="1099"/>
        <end position="1112"/>
    </location>
</feature>
<dbReference type="GO" id="GO:0150105">
    <property type="term" value="P:protein localization to cell-cell junction"/>
    <property type="evidence" value="ECO:0007669"/>
    <property type="project" value="TreeGrafter"/>
</dbReference>
<protein>
    <recommendedName>
        <fullName evidence="7">Tight junction protein ZO-1</fullName>
    </recommendedName>
</protein>